<organism evidence="1 2">
    <name type="scientific">Saccharomyces uvarum</name>
    <name type="common">Yeast</name>
    <name type="synonym">Saccharomyces bayanus var. uvarum</name>
    <dbReference type="NCBI Taxonomy" id="230603"/>
    <lineage>
        <taxon>Eukaryota</taxon>
        <taxon>Fungi</taxon>
        <taxon>Dikarya</taxon>
        <taxon>Ascomycota</taxon>
        <taxon>Saccharomycotina</taxon>
        <taxon>Saccharomycetes</taxon>
        <taxon>Saccharomycetales</taxon>
        <taxon>Saccharomycetaceae</taxon>
        <taxon>Saccharomyces</taxon>
    </lineage>
</organism>
<reference evidence="1" key="1">
    <citation type="submission" date="2022-10" db="EMBL/GenBank/DDBJ databases">
        <authorList>
            <person name="Byrne P K."/>
        </authorList>
    </citation>
    <scope>NUCLEOTIDE SEQUENCE</scope>
    <source>
        <strain evidence="1">CBS7001</strain>
    </source>
</reference>
<name>A0AA35JFB2_SACUV</name>
<sequence>MPSLRDLAIERNKSLSQLRARINKASELNTGESGAASSEALDGTVNDHVLPSSDSFSILEQEIIHNEKFEEDQRTVRIGKISESGDLKAKLASAMEELERKTDETINGIIRKQLLQNSNHEHDTSAGPD</sequence>
<dbReference type="AlphaFoldDB" id="A0AA35JFB2"/>
<dbReference type="Proteomes" id="UP001162090">
    <property type="component" value="Chromosome 4"/>
</dbReference>
<evidence type="ECO:0000313" key="1">
    <source>
        <dbReference type="EMBL" id="CAI4059043.1"/>
    </source>
</evidence>
<accession>A0AA35JFB2</accession>
<dbReference type="EMBL" id="OX365915">
    <property type="protein sequence ID" value="CAI4059043.1"/>
    <property type="molecule type" value="Genomic_DNA"/>
</dbReference>
<gene>
    <name evidence="1" type="primary">SUVC04G4030</name>
    <name evidence="1" type="ORF">SUVC_04G4030</name>
</gene>
<evidence type="ECO:0000313" key="2">
    <source>
        <dbReference type="Proteomes" id="UP001162090"/>
    </source>
</evidence>
<proteinExistence type="predicted"/>
<protein>
    <submittedName>
        <fullName evidence="1">Uncharacterized protein</fullName>
    </submittedName>
</protein>